<evidence type="ECO:0000256" key="2">
    <source>
        <dbReference type="SAM" id="Phobius"/>
    </source>
</evidence>
<feature type="transmembrane region" description="Helical" evidence="2">
    <location>
        <begin position="402"/>
        <end position="425"/>
    </location>
</feature>
<keyword evidence="2" id="KW-1133">Transmembrane helix</keyword>
<evidence type="ECO:0000256" key="1">
    <source>
        <dbReference type="SAM" id="MobiDB-lite"/>
    </source>
</evidence>
<feature type="transmembrane region" description="Helical" evidence="2">
    <location>
        <begin position="284"/>
        <end position="302"/>
    </location>
</feature>
<dbReference type="Proteomes" id="UP001419910">
    <property type="component" value="Unassembled WGS sequence"/>
</dbReference>
<feature type="transmembrane region" description="Helical" evidence="2">
    <location>
        <begin position="465"/>
        <end position="488"/>
    </location>
</feature>
<organism evidence="3 4">
    <name type="scientific">Sphingomonas oligophenolica</name>
    <dbReference type="NCBI Taxonomy" id="301154"/>
    <lineage>
        <taxon>Bacteria</taxon>
        <taxon>Pseudomonadati</taxon>
        <taxon>Pseudomonadota</taxon>
        <taxon>Alphaproteobacteria</taxon>
        <taxon>Sphingomonadales</taxon>
        <taxon>Sphingomonadaceae</taxon>
        <taxon>Sphingomonas</taxon>
    </lineage>
</organism>
<evidence type="ECO:0000313" key="4">
    <source>
        <dbReference type="Proteomes" id="UP001419910"/>
    </source>
</evidence>
<proteinExistence type="predicted"/>
<feature type="transmembrane region" description="Helical" evidence="2">
    <location>
        <begin position="314"/>
        <end position="337"/>
    </location>
</feature>
<reference evidence="3 4" key="1">
    <citation type="submission" date="2024-05" db="EMBL/GenBank/DDBJ databases">
        <authorList>
            <person name="Liu Q."/>
            <person name="Xin Y.-H."/>
        </authorList>
    </citation>
    <scope>NUCLEOTIDE SEQUENCE [LARGE SCALE GENOMIC DNA]</scope>
    <source>
        <strain evidence="3 4">CGMCC 1.10181</strain>
    </source>
</reference>
<protein>
    <recommendedName>
        <fullName evidence="5">J domain-containing protein</fullName>
    </recommendedName>
</protein>
<dbReference type="EMBL" id="JBDIME010000015">
    <property type="protein sequence ID" value="MEN2791162.1"/>
    <property type="molecule type" value="Genomic_DNA"/>
</dbReference>
<gene>
    <name evidence="3" type="ORF">ABC974_16125</name>
</gene>
<dbReference type="RefSeq" id="WP_343887537.1">
    <property type="nucleotide sequence ID" value="NZ_BAAAEH010000003.1"/>
</dbReference>
<feature type="region of interest" description="Disordered" evidence="1">
    <location>
        <begin position="754"/>
        <end position="776"/>
    </location>
</feature>
<name>A0ABU9Y5Z8_9SPHN</name>
<sequence length="776" mass="83677">MTIWATLGIPRGSDRAAIRRAYATRLRVTNPEDDPEGFKRLRAAYDAALRHLDHAAAWAAADEDDGTISDTESDWREPPNAATGDPHGQAPPEEPEIAAAMAAREAEIDALRAAMADLEAGLRGPWRPTDAVLEERLNAILRAPALGEIRIRTDNEPWLAALLASTIPHSDAVLLQSIQAFGWGKADRWRSVDPAITMVLDRLDEWRLIESLNRPGHAHHAAWRSLTRAPGPWWSWRIQAFRPGMIGGIEIFLGIRGEVAPGLHYSYKKESVERWRRFLAKPRMTLGILALMPLVFLAQLWLGSIMYGSGVAPSSAVIAGAAVIGFATPFAALHLLARWRQRFQERAGRARWLTEGWLAAFVLLAFATMALPPPYWPTFIVLPAIGIAIWSYIVVPPAEPGSLNLGGAAIFCAGGLGLMLVFAHFDPAELFALAVIACLLAYLRLALLSAVRVTLGRLLGQHREWFILGGTAAGLALALAALQLRAAWHPAPPVYLFALAAAGLLPLVGALPGGVEGPSRVIARAALLFAFLASLGASVPPDRAADPATSPVVRALSDDARADMAMAALERRQPGFAQLRGGNPALYADIRDVLKRVATGGTRRDEADREIASLIDHAYAAMLPRADTTLLIEGLRIRLERLQSLRTTAPAVCASGDSGGNEPAMSEELSARKRREIFGVVSSPPEAHPVGRIISGAEVAARAAAAEHVDLATLLNRLEGHKGVDVACAARIAVTQALLDSDSQDDIAATLRDQYRRKRPARPAPRGVENRANRQV</sequence>
<feature type="transmembrane region" description="Helical" evidence="2">
    <location>
        <begin position="375"/>
        <end position="395"/>
    </location>
</feature>
<keyword evidence="2" id="KW-0812">Transmembrane</keyword>
<feature type="transmembrane region" description="Helical" evidence="2">
    <location>
        <begin position="494"/>
        <end position="514"/>
    </location>
</feature>
<feature type="transmembrane region" description="Helical" evidence="2">
    <location>
        <begin position="349"/>
        <end position="369"/>
    </location>
</feature>
<keyword evidence="2" id="KW-0472">Membrane</keyword>
<feature type="region of interest" description="Disordered" evidence="1">
    <location>
        <begin position="60"/>
        <end position="93"/>
    </location>
</feature>
<comment type="caution">
    <text evidence="3">The sequence shown here is derived from an EMBL/GenBank/DDBJ whole genome shotgun (WGS) entry which is preliminary data.</text>
</comment>
<accession>A0ABU9Y5Z8</accession>
<evidence type="ECO:0008006" key="5">
    <source>
        <dbReference type="Google" id="ProtNLM"/>
    </source>
</evidence>
<evidence type="ECO:0000313" key="3">
    <source>
        <dbReference type="EMBL" id="MEN2791162.1"/>
    </source>
</evidence>
<feature type="transmembrane region" description="Helical" evidence="2">
    <location>
        <begin position="521"/>
        <end position="539"/>
    </location>
</feature>
<feature type="transmembrane region" description="Helical" evidence="2">
    <location>
        <begin position="431"/>
        <end position="453"/>
    </location>
</feature>
<keyword evidence="4" id="KW-1185">Reference proteome</keyword>